<dbReference type="GO" id="GO:0051287">
    <property type="term" value="F:NAD binding"/>
    <property type="evidence" value="ECO:0007669"/>
    <property type="project" value="InterPro"/>
</dbReference>
<name>A0A9W6WMP4_9STRA</name>
<dbReference type="CDD" id="cd05300">
    <property type="entry name" value="2-Hacid_dh_1"/>
    <property type="match status" value="1"/>
</dbReference>
<gene>
    <name evidence="4" type="ORF">Plil01_000113600</name>
</gene>
<dbReference type="InterPro" id="IPR036291">
    <property type="entry name" value="NAD(P)-bd_dom_sf"/>
</dbReference>
<dbReference type="Gene3D" id="3.40.50.720">
    <property type="entry name" value="NAD(P)-binding Rossmann-like Domain"/>
    <property type="match status" value="2"/>
</dbReference>
<dbReference type="SUPFAM" id="SSF51735">
    <property type="entry name" value="NAD(P)-binding Rossmann-fold domains"/>
    <property type="match status" value="1"/>
</dbReference>
<accession>A0A9W6WMP4</accession>
<sequence length="351" mass="38957">MVMRVPVISSIDGLGAAVRRRLQTLPASAVLSQVEIVDVPVPAPQSWQLDVAQRQALEDAEFVLADANLGAKLLLDRNFLPRESPNLLRRVKWVQSTYAGVEPFFQQLAHSAQTPPCFTLTRAGGIMPNAMAQYVLGWIVALERKFLDVQTFQQQRHYARNELKYRSFRPLTISVLGLGDIGQAIGRLVKTAGFRVLGFKRRVGDANAAKLQQCADRVSDDLDEVLREADFVVNILPSTTATRGLLSKQKLQLCRAKQPVFINVGRGDVIAETELLAALDDGLLSKAVLDVFETEPLPKESPLWTHPSVLLTPHVSALSLPEEVADVFVQNLKLRLNQQPMQYSVDWTNGY</sequence>
<dbReference type="OrthoDB" id="298012at2759"/>
<dbReference type="PANTHER" id="PTHR43333">
    <property type="entry name" value="2-HACID_DH_C DOMAIN-CONTAINING PROTEIN"/>
    <property type="match status" value="1"/>
</dbReference>
<organism evidence="4 5">
    <name type="scientific">Phytophthora lilii</name>
    <dbReference type="NCBI Taxonomy" id="2077276"/>
    <lineage>
        <taxon>Eukaryota</taxon>
        <taxon>Sar</taxon>
        <taxon>Stramenopiles</taxon>
        <taxon>Oomycota</taxon>
        <taxon>Peronosporomycetes</taxon>
        <taxon>Peronosporales</taxon>
        <taxon>Peronosporaceae</taxon>
        <taxon>Phytophthora</taxon>
    </lineage>
</organism>
<dbReference type="FunFam" id="3.40.50.720:FF:000363">
    <property type="entry name" value="D-isomer specific 2-hydroxyacid dehydrogenase"/>
    <property type="match status" value="1"/>
</dbReference>
<dbReference type="Proteomes" id="UP001165083">
    <property type="component" value="Unassembled WGS sequence"/>
</dbReference>
<evidence type="ECO:0000256" key="1">
    <source>
        <dbReference type="ARBA" id="ARBA00023002"/>
    </source>
</evidence>
<dbReference type="GO" id="GO:0016491">
    <property type="term" value="F:oxidoreductase activity"/>
    <property type="evidence" value="ECO:0007669"/>
    <property type="project" value="UniProtKB-KW"/>
</dbReference>
<proteinExistence type="predicted"/>
<evidence type="ECO:0000256" key="2">
    <source>
        <dbReference type="ARBA" id="ARBA00023027"/>
    </source>
</evidence>
<evidence type="ECO:0000313" key="5">
    <source>
        <dbReference type="Proteomes" id="UP001165083"/>
    </source>
</evidence>
<dbReference type="EMBL" id="BSXW01000036">
    <property type="protein sequence ID" value="GMF10314.1"/>
    <property type="molecule type" value="Genomic_DNA"/>
</dbReference>
<feature type="domain" description="D-isomer specific 2-hydroxyacid dehydrogenase NAD-binding" evidence="3">
    <location>
        <begin position="137"/>
        <end position="316"/>
    </location>
</feature>
<dbReference type="PANTHER" id="PTHR43333:SF1">
    <property type="entry name" value="D-ISOMER SPECIFIC 2-HYDROXYACID DEHYDROGENASE NAD-BINDING DOMAIN-CONTAINING PROTEIN"/>
    <property type="match status" value="1"/>
</dbReference>
<dbReference type="Pfam" id="PF02826">
    <property type="entry name" value="2-Hacid_dh_C"/>
    <property type="match status" value="1"/>
</dbReference>
<keyword evidence="1" id="KW-0560">Oxidoreductase</keyword>
<evidence type="ECO:0000259" key="3">
    <source>
        <dbReference type="Pfam" id="PF02826"/>
    </source>
</evidence>
<dbReference type="InterPro" id="IPR006140">
    <property type="entry name" value="D-isomer_DH_NAD-bd"/>
</dbReference>
<protein>
    <submittedName>
        <fullName evidence="4">Unnamed protein product</fullName>
    </submittedName>
</protein>
<keyword evidence="5" id="KW-1185">Reference proteome</keyword>
<comment type="caution">
    <text evidence="4">The sequence shown here is derived from an EMBL/GenBank/DDBJ whole genome shotgun (WGS) entry which is preliminary data.</text>
</comment>
<evidence type="ECO:0000313" key="4">
    <source>
        <dbReference type="EMBL" id="GMF10314.1"/>
    </source>
</evidence>
<reference evidence="4" key="1">
    <citation type="submission" date="2023-04" db="EMBL/GenBank/DDBJ databases">
        <title>Phytophthora lilii NBRC 32176.</title>
        <authorList>
            <person name="Ichikawa N."/>
            <person name="Sato H."/>
            <person name="Tonouchi N."/>
        </authorList>
    </citation>
    <scope>NUCLEOTIDE SEQUENCE</scope>
    <source>
        <strain evidence="4">NBRC 32176</strain>
    </source>
</reference>
<keyword evidence="2" id="KW-0520">NAD</keyword>
<dbReference type="AlphaFoldDB" id="A0A9W6WMP4"/>